<dbReference type="GO" id="GO:0006417">
    <property type="term" value="P:regulation of translation"/>
    <property type="evidence" value="ECO:0007669"/>
    <property type="project" value="UniProtKB-KW"/>
</dbReference>
<dbReference type="GO" id="GO:0003924">
    <property type="term" value="F:GTPase activity"/>
    <property type="evidence" value="ECO:0007669"/>
    <property type="project" value="InterPro"/>
</dbReference>
<evidence type="ECO:0000256" key="8">
    <source>
        <dbReference type="ARBA" id="ARBA00022917"/>
    </source>
</evidence>
<keyword evidence="8" id="KW-0648">Protein biosynthesis</keyword>
<dbReference type="InterPro" id="IPR009001">
    <property type="entry name" value="Transl_elong_EF1A/Init_IF2_C"/>
</dbReference>
<dbReference type="CDD" id="cd01883">
    <property type="entry name" value="EF1_alpha"/>
    <property type="match status" value="1"/>
</dbReference>
<evidence type="ECO:0000259" key="12">
    <source>
        <dbReference type="PROSITE" id="PS51722"/>
    </source>
</evidence>
<dbReference type="InterPro" id="IPR037189">
    <property type="entry name" value="HBS1-like_N_sf"/>
</dbReference>
<feature type="region of interest" description="Disordered" evidence="11">
    <location>
        <begin position="200"/>
        <end position="255"/>
    </location>
</feature>
<dbReference type="EMBL" id="CAJPEV010000065">
    <property type="protein sequence ID" value="CAG0879937.1"/>
    <property type="molecule type" value="Genomic_DNA"/>
</dbReference>
<organism evidence="13">
    <name type="scientific">Darwinula stevensoni</name>
    <dbReference type="NCBI Taxonomy" id="69355"/>
    <lineage>
        <taxon>Eukaryota</taxon>
        <taxon>Metazoa</taxon>
        <taxon>Ecdysozoa</taxon>
        <taxon>Arthropoda</taxon>
        <taxon>Crustacea</taxon>
        <taxon>Oligostraca</taxon>
        <taxon>Ostracoda</taxon>
        <taxon>Podocopa</taxon>
        <taxon>Podocopida</taxon>
        <taxon>Darwinulocopina</taxon>
        <taxon>Darwinuloidea</taxon>
        <taxon>Darwinulidae</taxon>
        <taxon>Darwinula</taxon>
    </lineage>
</organism>
<dbReference type="InterPro" id="IPR009000">
    <property type="entry name" value="Transl_B-barrel_sf"/>
</dbReference>
<dbReference type="FunFam" id="3.40.50.300:FF:000204">
    <property type="entry name" value="Translation elongation factor Tu"/>
    <property type="match status" value="1"/>
</dbReference>
<dbReference type="SUPFAM" id="SSF109732">
    <property type="entry name" value="HBS1-like domain"/>
    <property type="match status" value="1"/>
</dbReference>
<keyword evidence="5" id="KW-0547">Nucleotide-binding</keyword>
<dbReference type="SUPFAM" id="SSF50447">
    <property type="entry name" value="Translation proteins"/>
    <property type="match status" value="1"/>
</dbReference>
<evidence type="ECO:0000256" key="11">
    <source>
        <dbReference type="SAM" id="MobiDB-lite"/>
    </source>
</evidence>
<dbReference type="Pfam" id="PF00009">
    <property type="entry name" value="GTP_EFTU"/>
    <property type="match status" value="1"/>
</dbReference>
<dbReference type="Gene3D" id="3.40.50.300">
    <property type="entry name" value="P-loop containing nucleotide triphosphate hydrolases"/>
    <property type="match status" value="1"/>
</dbReference>
<protein>
    <recommendedName>
        <fullName evidence="12">Tr-type G domain-containing protein</fullName>
    </recommendedName>
</protein>
<reference evidence="13" key="1">
    <citation type="submission" date="2020-11" db="EMBL/GenBank/DDBJ databases">
        <authorList>
            <person name="Tran Van P."/>
        </authorList>
    </citation>
    <scope>NUCLEOTIDE SEQUENCE</scope>
</reference>
<dbReference type="Gene3D" id="1.10.8.10">
    <property type="entry name" value="DNA helicase RuvA subunit, C-terminal domain"/>
    <property type="match status" value="1"/>
</dbReference>
<dbReference type="InterPro" id="IPR054696">
    <property type="entry name" value="GTP-eEF1A_C"/>
</dbReference>
<dbReference type="CDD" id="cd04093">
    <property type="entry name" value="HBS1_C_III"/>
    <property type="match status" value="1"/>
</dbReference>
<feature type="domain" description="Tr-type G" evidence="12">
    <location>
        <begin position="278"/>
        <end position="505"/>
    </location>
</feature>
<dbReference type="GO" id="GO:0006412">
    <property type="term" value="P:translation"/>
    <property type="evidence" value="ECO:0007669"/>
    <property type="project" value="UniProtKB-KW"/>
</dbReference>
<keyword evidence="6" id="KW-0378">Hydrolase</keyword>
<evidence type="ECO:0000256" key="3">
    <source>
        <dbReference type="ARBA" id="ARBA00022490"/>
    </source>
</evidence>
<evidence type="ECO:0000256" key="10">
    <source>
        <dbReference type="ARBA" id="ARBA00049117"/>
    </source>
</evidence>
<feature type="compositionally biased region" description="Basic and acidic residues" evidence="11">
    <location>
        <begin position="152"/>
        <end position="166"/>
    </location>
</feature>
<dbReference type="GO" id="GO:0005737">
    <property type="term" value="C:cytoplasm"/>
    <property type="evidence" value="ECO:0007669"/>
    <property type="project" value="UniProtKB-SubCell"/>
</dbReference>
<evidence type="ECO:0000256" key="4">
    <source>
        <dbReference type="ARBA" id="ARBA00022553"/>
    </source>
</evidence>
<dbReference type="Gene3D" id="2.40.30.10">
    <property type="entry name" value="Translation factors"/>
    <property type="match status" value="2"/>
</dbReference>
<evidence type="ECO:0000256" key="2">
    <source>
        <dbReference type="ARBA" id="ARBA00007249"/>
    </source>
</evidence>
<dbReference type="PANTHER" id="PTHR23115">
    <property type="entry name" value="TRANSLATION FACTOR"/>
    <property type="match status" value="1"/>
</dbReference>
<evidence type="ECO:0000256" key="6">
    <source>
        <dbReference type="ARBA" id="ARBA00022801"/>
    </source>
</evidence>
<comment type="similarity">
    <text evidence="2">Belongs to the TRAFAC class translation factor GTPase superfamily. Classic translation factor GTPase family. EF-Tu/EF-1A subfamily.</text>
</comment>
<evidence type="ECO:0000256" key="9">
    <source>
        <dbReference type="ARBA" id="ARBA00023134"/>
    </source>
</evidence>
<dbReference type="CDD" id="cd16267">
    <property type="entry name" value="HBS1-like_II"/>
    <property type="match status" value="1"/>
</dbReference>
<evidence type="ECO:0000256" key="5">
    <source>
        <dbReference type="ARBA" id="ARBA00022741"/>
    </source>
</evidence>
<dbReference type="FunFam" id="2.40.30.10:FF:000020">
    <property type="entry name" value="Translation elongation factor EF-1"/>
    <property type="match status" value="1"/>
</dbReference>
<dbReference type="FunFam" id="2.40.30.10:FF:000035">
    <property type="entry name" value="HBS1-like translational GTPase"/>
    <property type="match status" value="1"/>
</dbReference>
<dbReference type="InterPro" id="IPR000795">
    <property type="entry name" value="T_Tr_GTP-bd_dom"/>
</dbReference>
<comment type="subcellular location">
    <subcellularLocation>
        <location evidence="1">Cytoplasm</location>
    </subcellularLocation>
</comment>
<keyword evidence="9" id="KW-0342">GTP-binding</keyword>
<dbReference type="Pfam" id="PF22594">
    <property type="entry name" value="GTP-eEF1A_C"/>
    <property type="match status" value="1"/>
</dbReference>
<dbReference type="InterPro" id="IPR015033">
    <property type="entry name" value="HBS1-like_N"/>
</dbReference>
<keyword evidence="7" id="KW-0810">Translation regulation</keyword>
<dbReference type="PROSITE" id="PS51722">
    <property type="entry name" value="G_TR_2"/>
    <property type="match status" value="1"/>
</dbReference>
<keyword evidence="3" id="KW-0963">Cytoplasm</keyword>
<gene>
    <name evidence="13" type="ORF">DSTB1V02_LOCUS827</name>
</gene>
<keyword evidence="14" id="KW-1185">Reference proteome</keyword>
<dbReference type="Proteomes" id="UP000677054">
    <property type="component" value="Unassembled WGS sequence"/>
</dbReference>
<dbReference type="EMBL" id="LR899582">
    <property type="protein sequence ID" value="CAD7240821.1"/>
    <property type="molecule type" value="Genomic_DNA"/>
</dbReference>
<feature type="compositionally biased region" description="Low complexity" evidence="11">
    <location>
        <begin position="206"/>
        <end position="215"/>
    </location>
</feature>
<dbReference type="InterPro" id="IPR027417">
    <property type="entry name" value="P-loop_NTPase"/>
</dbReference>
<evidence type="ECO:0000256" key="1">
    <source>
        <dbReference type="ARBA" id="ARBA00004496"/>
    </source>
</evidence>
<sequence length="704" mass="78101">MARHRSVRGMNYDEEYEGYFDVYGHSVEEDYCGSPSMDQYMYDRSKQPDMSAFMQTVDDIAEEDHEVQDHGGAINYPLDPMEEGKLQSCLDELRSVVGESVSETILIKAIRDANFDIEDALKRVLDNSTSSSAAVSETAPLPQRERKHRDRNRKEKETDDPESKAVALEKVREEIQNMALSHGFPGAALKVVAAKTSKRSHGFDIPSPASDSTPSTPRPYDRLGAVSPASSTCSSRRDDSPGAEKIGTPEETPSPIRAKIKKKVNAQEEYQKERGNMKEKVNLVVIGHVDAGKSTLMGHLLYLNGQVNKKLMHKYEQESKKLGKQSFVYAWVLDETGEERSRGVTMDIGQSHFETEHKEVILLDAPGHKDFIPNMILGAAQADVAILVVDATRGEFETGFESGGQTREHALLVRSLGVSQMAVVVNKLDNEKWSQKRFEEVKKTLSQFLIKHVGFREADLQFLPCSGLTGVNLISRPEIEELRSWYTGPCLLEVIDRFQCPERPVSKPFRMPISDVFKSVGAGFCVAGRIETGFIQNGDKAMVMPQGESVLVKGLTLEDVARHSAFAGDQVVLTLSGIDMALVTMGSVLCDPANPIRVTTKVQARIVLFNIQLPVTKGFQALFHHQSLCEQAVIKRIICQLHKSTGEVVRERPRCLTKNTSGMVVIEIARPVCVELYKDAKELGRFMLRVGGSTVAAGMITEIL</sequence>
<dbReference type="AlphaFoldDB" id="A0A7R8X4Q1"/>
<dbReference type="PRINTS" id="PR00315">
    <property type="entry name" value="ELONGATNFCT"/>
</dbReference>
<dbReference type="InterPro" id="IPR050100">
    <property type="entry name" value="TRAFAC_GTPase_members"/>
</dbReference>
<evidence type="ECO:0000256" key="7">
    <source>
        <dbReference type="ARBA" id="ARBA00022845"/>
    </source>
</evidence>
<accession>A0A7R8X4Q1</accession>
<feature type="compositionally biased region" description="Low complexity" evidence="11">
    <location>
        <begin position="128"/>
        <end position="139"/>
    </location>
</feature>
<proteinExistence type="inferred from homology"/>
<dbReference type="GO" id="GO:0005525">
    <property type="term" value="F:GTP binding"/>
    <property type="evidence" value="ECO:0007669"/>
    <property type="project" value="UniProtKB-KW"/>
</dbReference>
<dbReference type="Pfam" id="PF08938">
    <property type="entry name" value="HBS1_N"/>
    <property type="match status" value="1"/>
</dbReference>
<dbReference type="OrthoDB" id="342024at2759"/>
<keyword evidence="4" id="KW-0597">Phosphoprotein</keyword>
<dbReference type="SUPFAM" id="SSF52540">
    <property type="entry name" value="P-loop containing nucleoside triphosphate hydrolases"/>
    <property type="match status" value="1"/>
</dbReference>
<evidence type="ECO:0000313" key="13">
    <source>
        <dbReference type="EMBL" id="CAD7240821.1"/>
    </source>
</evidence>
<dbReference type="SUPFAM" id="SSF50465">
    <property type="entry name" value="EF-Tu/eEF-1alpha/eIF2-gamma C-terminal domain"/>
    <property type="match status" value="1"/>
</dbReference>
<name>A0A7R8X4Q1_9CRUS</name>
<feature type="region of interest" description="Disordered" evidence="11">
    <location>
        <begin position="127"/>
        <end position="166"/>
    </location>
</feature>
<evidence type="ECO:0000313" key="14">
    <source>
        <dbReference type="Proteomes" id="UP000677054"/>
    </source>
</evidence>
<comment type="catalytic activity">
    <reaction evidence="10">
        <text>GTP + H2O = GDP + phosphate + H(+)</text>
        <dbReference type="Rhea" id="RHEA:19669"/>
        <dbReference type="ChEBI" id="CHEBI:15377"/>
        <dbReference type="ChEBI" id="CHEBI:15378"/>
        <dbReference type="ChEBI" id="CHEBI:37565"/>
        <dbReference type="ChEBI" id="CHEBI:43474"/>
        <dbReference type="ChEBI" id="CHEBI:58189"/>
    </reaction>
    <physiologicalReaction direction="left-to-right" evidence="10">
        <dbReference type="Rhea" id="RHEA:19670"/>
    </physiologicalReaction>
</comment>